<dbReference type="EMBL" id="CP039543">
    <property type="protein sequence ID" value="QJT08970.1"/>
    <property type="molecule type" value="Genomic_DNA"/>
</dbReference>
<dbReference type="GO" id="GO:0005524">
    <property type="term" value="F:ATP binding"/>
    <property type="evidence" value="ECO:0007669"/>
    <property type="project" value="UniProtKB-KW"/>
</dbReference>
<evidence type="ECO:0000313" key="1">
    <source>
        <dbReference type="EMBL" id="QJT08970.1"/>
    </source>
</evidence>
<gene>
    <name evidence="1" type="ORF">E8L03_08515</name>
</gene>
<name>A0ABX6NEC8_9BACT</name>
<dbReference type="InterPro" id="IPR036890">
    <property type="entry name" value="HATPase_C_sf"/>
</dbReference>
<dbReference type="Proteomes" id="UP000503251">
    <property type="component" value="Chromosome"/>
</dbReference>
<evidence type="ECO:0000313" key="2">
    <source>
        <dbReference type="Proteomes" id="UP000503251"/>
    </source>
</evidence>
<sequence>MVRSRRFPASLGSLSEIREFVIGEASGAGLTDARKMALELVLEELVVNVISYAYTCPLPPEPGEDQAGLLLPNVEAPEDFDGEGCVVIHCAPGPDALARNGLMADVVSKAGEKPGNLFCVVLEDAGVPFDPLSVDEPQLDADVDSRRCGGLGIHFARERSEAVAYERNGGHNRLAFCVRIR</sequence>
<protein>
    <submittedName>
        <fullName evidence="1">ATP-binding protein</fullName>
    </submittedName>
</protein>
<keyword evidence="1" id="KW-0067">ATP-binding</keyword>
<keyword evidence="2" id="KW-1185">Reference proteome</keyword>
<keyword evidence="1" id="KW-0547">Nucleotide-binding</keyword>
<reference evidence="1 2" key="1">
    <citation type="submission" date="2019-04" db="EMBL/GenBank/DDBJ databases">
        <title>Isolation and culture of sulfate reducing bacteria from the cold seep of the South China Sea.</title>
        <authorList>
            <person name="Sun C."/>
            <person name="Liu R."/>
        </authorList>
    </citation>
    <scope>NUCLEOTIDE SEQUENCE [LARGE SCALE GENOMIC DNA]</scope>
    <source>
        <strain evidence="1 2">CS1</strain>
    </source>
</reference>
<dbReference type="RefSeq" id="WP_171267094.1">
    <property type="nucleotide sequence ID" value="NZ_CP039543.1"/>
</dbReference>
<dbReference type="Gene3D" id="3.30.565.10">
    <property type="entry name" value="Histidine kinase-like ATPase, C-terminal domain"/>
    <property type="match status" value="1"/>
</dbReference>
<organism evidence="1 2">
    <name type="scientific">Oceanidesulfovibrio marinus</name>
    <dbReference type="NCBI Taxonomy" id="370038"/>
    <lineage>
        <taxon>Bacteria</taxon>
        <taxon>Pseudomonadati</taxon>
        <taxon>Thermodesulfobacteriota</taxon>
        <taxon>Desulfovibrionia</taxon>
        <taxon>Desulfovibrionales</taxon>
        <taxon>Desulfovibrionaceae</taxon>
        <taxon>Oceanidesulfovibrio</taxon>
    </lineage>
</organism>
<accession>A0ABX6NEC8</accession>
<proteinExistence type="predicted"/>